<evidence type="ECO:0000256" key="1">
    <source>
        <dbReference type="SAM" id="MobiDB-lite"/>
    </source>
</evidence>
<dbReference type="EMBL" id="JASCZI010242233">
    <property type="protein sequence ID" value="MED6210240.1"/>
    <property type="molecule type" value="Genomic_DNA"/>
</dbReference>
<organism evidence="2 3">
    <name type="scientific">Stylosanthes scabra</name>
    <dbReference type="NCBI Taxonomy" id="79078"/>
    <lineage>
        <taxon>Eukaryota</taxon>
        <taxon>Viridiplantae</taxon>
        <taxon>Streptophyta</taxon>
        <taxon>Embryophyta</taxon>
        <taxon>Tracheophyta</taxon>
        <taxon>Spermatophyta</taxon>
        <taxon>Magnoliopsida</taxon>
        <taxon>eudicotyledons</taxon>
        <taxon>Gunneridae</taxon>
        <taxon>Pentapetalae</taxon>
        <taxon>rosids</taxon>
        <taxon>fabids</taxon>
        <taxon>Fabales</taxon>
        <taxon>Fabaceae</taxon>
        <taxon>Papilionoideae</taxon>
        <taxon>50 kb inversion clade</taxon>
        <taxon>dalbergioids sensu lato</taxon>
        <taxon>Dalbergieae</taxon>
        <taxon>Pterocarpus clade</taxon>
        <taxon>Stylosanthes</taxon>
    </lineage>
</organism>
<feature type="region of interest" description="Disordered" evidence="1">
    <location>
        <begin position="135"/>
        <end position="167"/>
    </location>
</feature>
<keyword evidence="3" id="KW-1185">Reference proteome</keyword>
<protein>
    <submittedName>
        <fullName evidence="2">Uncharacterized protein</fullName>
    </submittedName>
</protein>
<sequence length="186" mass="21165">MCAFKCFKLQQAKFGAKVAKQSARNEKIAKSTLKAKSRAYSYAPKEPMRTHCHAFGVTSYLEPNHMRTHLRGLCFPRGLLPKKIRQITLRTLIPMSLLEQNSKIADLKATSSKSLIDKLRMFETNRQKLAKERENYGMQEVSSSNKEADLPRLGATQDKGKEGYLETTPKKKKWCQGWQRLTVAGS</sequence>
<name>A0ABU6YJY9_9FABA</name>
<accession>A0ABU6YJY9</accession>
<evidence type="ECO:0000313" key="3">
    <source>
        <dbReference type="Proteomes" id="UP001341840"/>
    </source>
</evidence>
<proteinExistence type="predicted"/>
<reference evidence="2 3" key="1">
    <citation type="journal article" date="2023" name="Plants (Basel)">
        <title>Bridging the Gap: Combining Genomics and Transcriptomics Approaches to Understand Stylosanthes scabra, an Orphan Legume from the Brazilian Caatinga.</title>
        <authorList>
            <person name="Ferreira-Neto J.R.C."/>
            <person name="da Silva M.D."/>
            <person name="Binneck E."/>
            <person name="de Melo N.F."/>
            <person name="da Silva R.H."/>
            <person name="de Melo A.L.T.M."/>
            <person name="Pandolfi V."/>
            <person name="Bustamante F.O."/>
            <person name="Brasileiro-Vidal A.C."/>
            <person name="Benko-Iseppon A.M."/>
        </authorList>
    </citation>
    <scope>NUCLEOTIDE SEQUENCE [LARGE SCALE GENOMIC DNA]</scope>
    <source>
        <tissue evidence="2">Leaves</tissue>
    </source>
</reference>
<dbReference type="Proteomes" id="UP001341840">
    <property type="component" value="Unassembled WGS sequence"/>
</dbReference>
<gene>
    <name evidence="2" type="ORF">PIB30_062352</name>
</gene>
<evidence type="ECO:0000313" key="2">
    <source>
        <dbReference type="EMBL" id="MED6210240.1"/>
    </source>
</evidence>
<comment type="caution">
    <text evidence="2">The sequence shown here is derived from an EMBL/GenBank/DDBJ whole genome shotgun (WGS) entry which is preliminary data.</text>
</comment>